<organism evidence="1">
    <name type="scientific">mine drainage metagenome</name>
    <dbReference type="NCBI Taxonomy" id="410659"/>
    <lineage>
        <taxon>unclassified sequences</taxon>
        <taxon>metagenomes</taxon>
        <taxon>ecological metagenomes</taxon>
    </lineage>
</organism>
<comment type="caution">
    <text evidence="1">The sequence shown here is derived from an EMBL/GenBank/DDBJ whole genome shotgun (WGS) entry which is preliminary data.</text>
</comment>
<proteinExistence type="predicted"/>
<evidence type="ECO:0000313" key="1">
    <source>
        <dbReference type="EMBL" id="OIQ63205.1"/>
    </source>
</evidence>
<gene>
    <name evidence="1" type="ORF">GALL_552550</name>
</gene>
<protein>
    <submittedName>
        <fullName evidence="1">Uncharacterized protein</fullName>
    </submittedName>
</protein>
<name>A0A1J5PI16_9ZZZZ</name>
<dbReference type="AlphaFoldDB" id="A0A1J5PI16"/>
<reference evidence="1" key="1">
    <citation type="submission" date="2016-10" db="EMBL/GenBank/DDBJ databases">
        <title>Sequence of Gallionella enrichment culture.</title>
        <authorList>
            <person name="Poehlein A."/>
            <person name="Muehling M."/>
            <person name="Daniel R."/>
        </authorList>
    </citation>
    <scope>NUCLEOTIDE SEQUENCE</scope>
</reference>
<dbReference type="EMBL" id="MLJW01009211">
    <property type="protein sequence ID" value="OIQ63205.1"/>
    <property type="molecule type" value="Genomic_DNA"/>
</dbReference>
<accession>A0A1J5PI16</accession>
<sequence length="44" mass="4941">MTRPMTGAGFPPPRTVRMHCLRTAAPDIPVRFNSNADRTQGMKR</sequence>